<sequence>MDNDAPESAAIAPPKPKRGRLIILIIVALLVLGGAGAGLYAAFGPKHAPADKAAELAAEKKKPELFLPLDPAFVVNFRDDQSARYLQVGVTLMSHEQASLDVAKEAQPVIRNQLLLLFSGQSYQNLIDAAGKEKLQAQALAAVQKIMQERTGKPGIDALYFTSFVMQ</sequence>
<keyword evidence="4" id="KW-1003">Cell membrane</keyword>
<dbReference type="Proteomes" id="UP001204615">
    <property type="component" value="Unassembled WGS sequence"/>
</dbReference>
<keyword evidence="8 10" id="KW-1133">Transmembrane helix</keyword>
<evidence type="ECO:0000256" key="9">
    <source>
        <dbReference type="ARBA" id="ARBA00023136"/>
    </source>
</evidence>
<dbReference type="InterPro" id="IPR005503">
    <property type="entry name" value="FliL"/>
</dbReference>
<comment type="similarity">
    <text evidence="3 10">Belongs to the FliL family.</text>
</comment>
<keyword evidence="9 10" id="KW-0472">Membrane</keyword>
<organism evidence="11 12">
    <name type="scientific">Dyella lutea</name>
    <dbReference type="NCBI Taxonomy" id="2950441"/>
    <lineage>
        <taxon>Bacteria</taxon>
        <taxon>Pseudomonadati</taxon>
        <taxon>Pseudomonadota</taxon>
        <taxon>Gammaproteobacteria</taxon>
        <taxon>Lysobacterales</taxon>
        <taxon>Rhodanobacteraceae</taxon>
        <taxon>Dyella</taxon>
    </lineage>
</organism>
<keyword evidence="11" id="KW-0966">Cell projection</keyword>
<dbReference type="EMBL" id="JAMZEK010000002">
    <property type="protein sequence ID" value="MCP1374152.1"/>
    <property type="molecule type" value="Genomic_DNA"/>
</dbReference>
<dbReference type="PANTHER" id="PTHR35091">
    <property type="entry name" value="FLAGELLAR PROTEIN FLIL"/>
    <property type="match status" value="1"/>
</dbReference>
<keyword evidence="12" id="KW-1185">Reference proteome</keyword>
<reference evidence="11 12" key="1">
    <citation type="submission" date="2022-06" db="EMBL/GenBank/DDBJ databases">
        <title>Dyella sp. Sa strain:Sa Genome sequencing.</title>
        <authorList>
            <person name="Park S."/>
        </authorList>
    </citation>
    <scope>NUCLEOTIDE SEQUENCE [LARGE SCALE GENOMIC DNA]</scope>
    <source>
        <strain evidence="11 12">Sa</strain>
    </source>
</reference>
<evidence type="ECO:0000256" key="1">
    <source>
        <dbReference type="ARBA" id="ARBA00002254"/>
    </source>
</evidence>
<comment type="function">
    <text evidence="1 10">Controls the rotational direction of flagella during chemotaxis.</text>
</comment>
<protein>
    <recommendedName>
        <fullName evidence="10">Flagellar protein FliL</fullName>
    </recommendedName>
</protein>
<proteinExistence type="inferred from homology"/>
<evidence type="ECO:0000313" key="12">
    <source>
        <dbReference type="Proteomes" id="UP001204615"/>
    </source>
</evidence>
<keyword evidence="10" id="KW-0997">Cell inner membrane</keyword>
<keyword evidence="5 10" id="KW-0145">Chemotaxis</keyword>
<evidence type="ECO:0000256" key="8">
    <source>
        <dbReference type="ARBA" id="ARBA00022989"/>
    </source>
</evidence>
<evidence type="ECO:0000256" key="2">
    <source>
        <dbReference type="ARBA" id="ARBA00004162"/>
    </source>
</evidence>
<gene>
    <name evidence="11" type="ORF">NC595_08765</name>
</gene>
<evidence type="ECO:0000256" key="7">
    <source>
        <dbReference type="ARBA" id="ARBA00022779"/>
    </source>
</evidence>
<keyword evidence="11" id="KW-0282">Flagellum</keyword>
<feature type="transmembrane region" description="Helical" evidence="10">
    <location>
        <begin position="21"/>
        <end position="43"/>
    </location>
</feature>
<keyword evidence="6 10" id="KW-0812">Transmembrane</keyword>
<evidence type="ECO:0000256" key="4">
    <source>
        <dbReference type="ARBA" id="ARBA00022475"/>
    </source>
</evidence>
<evidence type="ECO:0000256" key="10">
    <source>
        <dbReference type="RuleBase" id="RU364125"/>
    </source>
</evidence>
<comment type="caution">
    <text evidence="11">The sequence shown here is derived from an EMBL/GenBank/DDBJ whole genome shotgun (WGS) entry which is preliminary data.</text>
</comment>
<comment type="subcellular location">
    <subcellularLocation>
        <location evidence="10">Cell inner membrane</location>
    </subcellularLocation>
    <subcellularLocation>
        <location evidence="2">Cell membrane</location>
        <topology evidence="2">Single-pass membrane protein</topology>
    </subcellularLocation>
</comment>
<evidence type="ECO:0000256" key="3">
    <source>
        <dbReference type="ARBA" id="ARBA00008281"/>
    </source>
</evidence>
<accession>A0ABT1F9W4</accession>
<evidence type="ECO:0000256" key="6">
    <source>
        <dbReference type="ARBA" id="ARBA00022692"/>
    </source>
</evidence>
<evidence type="ECO:0000256" key="5">
    <source>
        <dbReference type="ARBA" id="ARBA00022500"/>
    </source>
</evidence>
<name>A0ABT1F9W4_9GAMM</name>
<evidence type="ECO:0000313" key="11">
    <source>
        <dbReference type="EMBL" id="MCP1374152.1"/>
    </source>
</evidence>
<keyword evidence="11" id="KW-0969">Cilium</keyword>
<dbReference type="Pfam" id="PF03748">
    <property type="entry name" value="FliL"/>
    <property type="match status" value="1"/>
</dbReference>
<dbReference type="PANTHER" id="PTHR35091:SF2">
    <property type="entry name" value="FLAGELLAR PROTEIN FLIL"/>
    <property type="match status" value="1"/>
</dbReference>
<dbReference type="RefSeq" id="WP_253565980.1">
    <property type="nucleotide sequence ID" value="NZ_JAMZEK010000002.1"/>
</dbReference>
<keyword evidence="7 10" id="KW-0283">Flagellar rotation</keyword>